<keyword evidence="2" id="KW-0472">Membrane</keyword>
<gene>
    <name evidence="3" type="ORF">MSAN_00650400</name>
</gene>
<evidence type="ECO:0000313" key="3">
    <source>
        <dbReference type="EMBL" id="KAF7370197.1"/>
    </source>
</evidence>
<keyword evidence="2" id="KW-1133">Transmembrane helix</keyword>
<feature type="region of interest" description="Disordered" evidence="1">
    <location>
        <begin position="150"/>
        <end position="186"/>
    </location>
</feature>
<dbReference type="OrthoDB" id="3065363at2759"/>
<proteinExistence type="predicted"/>
<feature type="region of interest" description="Disordered" evidence="1">
    <location>
        <begin position="1"/>
        <end position="64"/>
    </location>
</feature>
<feature type="region of interest" description="Disordered" evidence="1">
    <location>
        <begin position="78"/>
        <end position="98"/>
    </location>
</feature>
<comment type="caution">
    <text evidence="3">The sequence shown here is derived from an EMBL/GenBank/DDBJ whole genome shotgun (WGS) entry which is preliminary data.</text>
</comment>
<accession>A0A8H7DEM1</accession>
<protein>
    <submittedName>
        <fullName evidence="3">Uncharacterized protein</fullName>
    </submittedName>
</protein>
<feature type="transmembrane region" description="Helical" evidence="2">
    <location>
        <begin position="120"/>
        <end position="141"/>
    </location>
</feature>
<feature type="compositionally biased region" description="Pro residues" evidence="1">
    <location>
        <begin position="1"/>
        <end position="11"/>
    </location>
</feature>
<reference evidence="3" key="1">
    <citation type="submission" date="2020-05" db="EMBL/GenBank/DDBJ databases">
        <title>Mycena genomes resolve the evolution of fungal bioluminescence.</title>
        <authorList>
            <person name="Tsai I.J."/>
        </authorList>
    </citation>
    <scope>NUCLEOTIDE SEQUENCE</scope>
    <source>
        <strain evidence="3">160909Yilan</strain>
    </source>
</reference>
<feature type="compositionally biased region" description="Low complexity" evidence="1">
    <location>
        <begin position="177"/>
        <end position="186"/>
    </location>
</feature>
<evidence type="ECO:0000313" key="4">
    <source>
        <dbReference type="Proteomes" id="UP000623467"/>
    </source>
</evidence>
<keyword evidence="2" id="KW-0812">Transmembrane</keyword>
<keyword evidence="4" id="KW-1185">Reference proteome</keyword>
<evidence type="ECO:0000256" key="1">
    <source>
        <dbReference type="SAM" id="MobiDB-lite"/>
    </source>
</evidence>
<dbReference type="EMBL" id="JACAZH010000004">
    <property type="protein sequence ID" value="KAF7370197.1"/>
    <property type="molecule type" value="Genomic_DNA"/>
</dbReference>
<evidence type="ECO:0000256" key="2">
    <source>
        <dbReference type="SAM" id="Phobius"/>
    </source>
</evidence>
<feature type="compositionally biased region" description="Polar residues" evidence="1">
    <location>
        <begin position="33"/>
        <end position="54"/>
    </location>
</feature>
<dbReference type="Proteomes" id="UP000623467">
    <property type="component" value="Unassembled WGS sequence"/>
</dbReference>
<dbReference type="AlphaFoldDB" id="A0A8H7DEM1"/>
<sequence>MNPGPPSPSTPSPGNTLAPPSPSLTSSVTGTTILTVTQSFTRSDATTDSNFPSISTSAADSSTSDTVVSSMDETIPATSSTAVGATGSNPPTSPSSSLTAISPLTIAAAASHNTDKTARIVAGVLVPLVVIALGIAAFIIYKRRRRARTIDGSGSGRTRRSQTPCARLAPPRPSPSLPRGRQRGVT</sequence>
<feature type="compositionally biased region" description="Low complexity" evidence="1">
    <location>
        <begin position="23"/>
        <end position="32"/>
    </location>
</feature>
<name>A0A8H7DEM1_9AGAR</name>
<feature type="compositionally biased region" description="Low complexity" evidence="1">
    <location>
        <begin position="84"/>
        <end position="98"/>
    </location>
</feature>
<feature type="compositionally biased region" description="Low complexity" evidence="1">
    <location>
        <begin position="55"/>
        <end position="64"/>
    </location>
</feature>
<organism evidence="3 4">
    <name type="scientific">Mycena sanguinolenta</name>
    <dbReference type="NCBI Taxonomy" id="230812"/>
    <lineage>
        <taxon>Eukaryota</taxon>
        <taxon>Fungi</taxon>
        <taxon>Dikarya</taxon>
        <taxon>Basidiomycota</taxon>
        <taxon>Agaricomycotina</taxon>
        <taxon>Agaricomycetes</taxon>
        <taxon>Agaricomycetidae</taxon>
        <taxon>Agaricales</taxon>
        <taxon>Marasmiineae</taxon>
        <taxon>Mycenaceae</taxon>
        <taxon>Mycena</taxon>
    </lineage>
</organism>